<evidence type="ECO:0000256" key="1">
    <source>
        <dbReference type="ARBA" id="ARBA00022723"/>
    </source>
</evidence>
<dbReference type="InterPro" id="IPR013083">
    <property type="entry name" value="Znf_RING/FYVE/PHD"/>
</dbReference>
<evidence type="ECO:0000256" key="4">
    <source>
        <dbReference type="PROSITE-ProRule" id="PRU00175"/>
    </source>
</evidence>
<dbReference type="GO" id="GO:0016567">
    <property type="term" value="P:protein ubiquitination"/>
    <property type="evidence" value="ECO:0000318"/>
    <property type="project" value="GO_Central"/>
</dbReference>
<comment type="caution">
    <text evidence="6">The sequence shown here is derived from an EMBL/GenBank/DDBJ whole genome shotgun (WGS) entry which is preliminary data.</text>
</comment>
<feature type="domain" description="RING-type" evidence="5">
    <location>
        <begin position="153"/>
        <end position="191"/>
    </location>
</feature>
<evidence type="ECO:0000313" key="6">
    <source>
        <dbReference type="EMBL" id="KAJ0194649.1"/>
    </source>
</evidence>
<dbReference type="PROSITE" id="PS50089">
    <property type="entry name" value="ZF_RING_2"/>
    <property type="match status" value="1"/>
</dbReference>
<reference evidence="6 7" key="1">
    <citation type="journal article" date="2017" name="Nat. Commun.">
        <title>Genome assembly with in vitro proximity ligation data and whole-genome triplication in lettuce.</title>
        <authorList>
            <person name="Reyes-Chin-Wo S."/>
            <person name="Wang Z."/>
            <person name="Yang X."/>
            <person name="Kozik A."/>
            <person name="Arikit S."/>
            <person name="Song C."/>
            <person name="Xia L."/>
            <person name="Froenicke L."/>
            <person name="Lavelle D.O."/>
            <person name="Truco M.J."/>
            <person name="Xia R."/>
            <person name="Zhu S."/>
            <person name="Xu C."/>
            <person name="Xu H."/>
            <person name="Xu X."/>
            <person name="Cox K."/>
            <person name="Korf I."/>
            <person name="Meyers B.C."/>
            <person name="Michelmore R.W."/>
        </authorList>
    </citation>
    <scope>NUCLEOTIDE SEQUENCE [LARGE SCALE GENOMIC DNA]</scope>
    <source>
        <strain evidence="7">cv. Salinas</strain>
        <tissue evidence="6">Seedlings</tissue>
    </source>
</reference>
<sequence length="249" mass="28782">MYVGGSMRKSFKDSLKVLEADIQHANTLASDLQREYDGANVQMRMSYSASAQFLLFFVQWSDCHLAGALGLLRILIYKVYVDGSTSMSTHERKASIREFYGIIYPSLMQLQSGVMSSEDRKQKRTCVERYSKREDNNESRNCSDIDIESEEECGICMETKDKLVLPKCSHEMCCGCYDDWRRRSMSCPFCRVSLKRIDSGELWVYVDKKEAIDMATLTRENLKRFFIYIDKLQLVQPDSSSDSYDSHVK</sequence>
<accession>A0A9R1X1C1</accession>
<dbReference type="AlphaFoldDB" id="A0A9R1X1C1"/>
<dbReference type="GO" id="GO:0061630">
    <property type="term" value="F:ubiquitin protein ligase activity"/>
    <property type="evidence" value="ECO:0000318"/>
    <property type="project" value="GO_Central"/>
</dbReference>
<evidence type="ECO:0000256" key="3">
    <source>
        <dbReference type="ARBA" id="ARBA00022833"/>
    </source>
</evidence>
<proteinExistence type="predicted"/>
<dbReference type="InterPro" id="IPR001841">
    <property type="entry name" value="Znf_RING"/>
</dbReference>
<dbReference type="Gene3D" id="3.30.40.10">
    <property type="entry name" value="Zinc/RING finger domain, C3HC4 (zinc finger)"/>
    <property type="match status" value="1"/>
</dbReference>
<dbReference type="PANTHER" id="PTHR15315">
    <property type="entry name" value="RING FINGER PROTEIN 41, 151"/>
    <property type="match status" value="1"/>
</dbReference>
<keyword evidence="1" id="KW-0479">Metal-binding</keyword>
<dbReference type="Proteomes" id="UP000235145">
    <property type="component" value="Unassembled WGS sequence"/>
</dbReference>
<evidence type="ECO:0000256" key="2">
    <source>
        <dbReference type="ARBA" id="ARBA00022771"/>
    </source>
</evidence>
<keyword evidence="3" id="KW-0862">Zinc</keyword>
<keyword evidence="2 4" id="KW-0863">Zinc-finger</keyword>
<dbReference type="OrthoDB" id="1630758at2759"/>
<evidence type="ECO:0000313" key="7">
    <source>
        <dbReference type="Proteomes" id="UP000235145"/>
    </source>
</evidence>
<dbReference type="FunFam" id="3.30.40.10:FF:000660">
    <property type="entry name" value="RING/U-box superfamily protein"/>
    <property type="match status" value="1"/>
</dbReference>
<dbReference type="Gramene" id="rna-gnl|WGS:NBSK|LSAT_7X18961_mrna">
    <property type="protein sequence ID" value="cds-PLY91717.1"/>
    <property type="gene ID" value="gene-LSAT_7X18961"/>
</dbReference>
<dbReference type="Pfam" id="PF13639">
    <property type="entry name" value="zf-RING_2"/>
    <property type="match status" value="1"/>
</dbReference>
<dbReference type="PANTHER" id="PTHR15315:SF102">
    <property type="entry name" value="RING-TYPE DOMAIN-CONTAINING PROTEIN"/>
    <property type="match status" value="1"/>
</dbReference>
<dbReference type="PROSITE" id="PS00518">
    <property type="entry name" value="ZF_RING_1"/>
    <property type="match status" value="1"/>
</dbReference>
<dbReference type="EMBL" id="NBSK02000007">
    <property type="protein sequence ID" value="KAJ0194649.1"/>
    <property type="molecule type" value="Genomic_DNA"/>
</dbReference>
<dbReference type="GO" id="GO:0008270">
    <property type="term" value="F:zinc ion binding"/>
    <property type="evidence" value="ECO:0007669"/>
    <property type="project" value="UniProtKB-KW"/>
</dbReference>
<organism evidence="6 7">
    <name type="scientific">Lactuca sativa</name>
    <name type="common">Garden lettuce</name>
    <dbReference type="NCBI Taxonomy" id="4236"/>
    <lineage>
        <taxon>Eukaryota</taxon>
        <taxon>Viridiplantae</taxon>
        <taxon>Streptophyta</taxon>
        <taxon>Embryophyta</taxon>
        <taxon>Tracheophyta</taxon>
        <taxon>Spermatophyta</taxon>
        <taxon>Magnoliopsida</taxon>
        <taxon>eudicotyledons</taxon>
        <taxon>Gunneridae</taxon>
        <taxon>Pentapetalae</taxon>
        <taxon>asterids</taxon>
        <taxon>campanulids</taxon>
        <taxon>Asterales</taxon>
        <taxon>Asteraceae</taxon>
        <taxon>Cichorioideae</taxon>
        <taxon>Cichorieae</taxon>
        <taxon>Lactucinae</taxon>
        <taxon>Lactuca</taxon>
    </lineage>
</organism>
<dbReference type="InterPro" id="IPR017907">
    <property type="entry name" value="Znf_RING_CS"/>
</dbReference>
<keyword evidence="7" id="KW-1185">Reference proteome</keyword>
<evidence type="ECO:0000259" key="5">
    <source>
        <dbReference type="PROSITE" id="PS50089"/>
    </source>
</evidence>
<gene>
    <name evidence="6" type="ORF">LSAT_V11C700350740</name>
</gene>
<dbReference type="SMART" id="SM00184">
    <property type="entry name" value="RING"/>
    <property type="match status" value="1"/>
</dbReference>
<dbReference type="SUPFAM" id="SSF57850">
    <property type="entry name" value="RING/U-box"/>
    <property type="match status" value="1"/>
</dbReference>
<protein>
    <recommendedName>
        <fullName evidence="5">RING-type domain-containing protein</fullName>
    </recommendedName>
</protein>
<name>A0A9R1X1C1_LACSA</name>